<dbReference type="InterPro" id="IPR006680">
    <property type="entry name" value="Amidohydro-rel"/>
</dbReference>
<dbReference type="Gene3D" id="1.20.58.520">
    <property type="entry name" value="Amidohydrolase"/>
    <property type="match status" value="1"/>
</dbReference>
<comment type="caution">
    <text evidence="3">The sequence shown here is derived from an EMBL/GenBank/DDBJ whole genome shotgun (WGS) entry which is preliminary data.</text>
</comment>
<evidence type="ECO:0000259" key="2">
    <source>
        <dbReference type="Pfam" id="PF01979"/>
    </source>
</evidence>
<dbReference type="RefSeq" id="WP_203168760.1">
    <property type="nucleotide sequence ID" value="NZ_JAEVLS010000004.1"/>
</dbReference>
<name>A0ABS1X073_9GAMM</name>
<dbReference type="Proteomes" id="UP000661077">
    <property type="component" value="Unassembled WGS sequence"/>
</dbReference>
<keyword evidence="4" id="KW-1185">Reference proteome</keyword>
<dbReference type="InterPro" id="IPR032466">
    <property type="entry name" value="Metal_Hydrolase"/>
</dbReference>
<organism evidence="3 4">
    <name type="scientific">Steroidobacter gossypii</name>
    <dbReference type="NCBI Taxonomy" id="2805490"/>
    <lineage>
        <taxon>Bacteria</taxon>
        <taxon>Pseudomonadati</taxon>
        <taxon>Pseudomonadota</taxon>
        <taxon>Gammaproteobacteria</taxon>
        <taxon>Steroidobacterales</taxon>
        <taxon>Steroidobacteraceae</taxon>
        <taxon>Steroidobacter</taxon>
    </lineage>
</organism>
<feature type="signal peptide" evidence="1">
    <location>
        <begin position="1"/>
        <end position="22"/>
    </location>
</feature>
<dbReference type="PANTHER" id="PTHR43135:SF3">
    <property type="entry name" value="ALPHA-D-RIBOSE 1-METHYLPHOSPHONATE 5-TRIPHOSPHATE DIPHOSPHATASE"/>
    <property type="match status" value="1"/>
</dbReference>
<dbReference type="InterPro" id="IPR051781">
    <property type="entry name" value="Metallo-dep_Hydrolase"/>
</dbReference>
<dbReference type="Pfam" id="PF01979">
    <property type="entry name" value="Amidohydro_1"/>
    <property type="match status" value="1"/>
</dbReference>
<sequence>MQLAVRIVATWLGLAALSVAHAAATVLTNFTLIDGTGRTPASASALIVDDVRIAWVGPRSSLKLPAGATVLDLSGKFVMPGLIDSHVHLGLVNDLAQDIRFYSRESVQQQLRIYAAYGVTAVQVLGTDTDVIFSIRADQRKAQPEMARVFTSGQGLVFKGSYGGVAGLNRPVANEAEARQAVDEQVAKGVDFIKLWVDDEFGDLPSRMPAEISKAIIDQTHKHGLRAIAHIFYLDNAKTLASQGIDGFAHSVRDRPVDQQLLNDMKRRDVAQVAATLSREASFTYTKLPFLDDPFFSRSITPAALATLASTERQQQLAAGKHFSEYPGVLETALKNTRREIEAGVRYGVGTDSGPSGRFAGYFLHWELQLMVQAGLTPLQALTAATGVNARLIGAKDLGTIEPGKSADLVVLDADPTRDIRNTRTIHSVYVAGKAVPTIWSLCTGRAANECKGGSEGGAHGER</sequence>
<feature type="chain" id="PRO_5046109800" evidence="1">
    <location>
        <begin position="23"/>
        <end position="463"/>
    </location>
</feature>
<proteinExistence type="predicted"/>
<dbReference type="Gene3D" id="3.30.110.90">
    <property type="entry name" value="Amidohydrolase"/>
    <property type="match status" value="1"/>
</dbReference>
<dbReference type="Gene3D" id="2.30.40.10">
    <property type="entry name" value="Urease, subunit C, domain 1"/>
    <property type="match status" value="1"/>
</dbReference>
<dbReference type="SUPFAM" id="SSF51556">
    <property type="entry name" value="Metallo-dependent hydrolases"/>
    <property type="match status" value="1"/>
</dbReference>
<reference evidence="3 4" key="1">
    <citation type="journal article" date="2021" name="Int. J. Syst. Evol. Microbiol.">
        <title>Steroidobacter gossypii sp. nov., isolated from soil of cotton cropping field.</title>
        <authorList>
            <person name="Huang R."/>
            <person name="Yang S."/>
            <person name="Zhen C."/>
            <person name="Liu W."/>
        </authorList>
    </citation>
    <scope>NUCLEOTIDE SEQUENCE [LARGE SCALE GENOMIC DNA]</scope>
    <source>
        <strain evidence="3 4">S1-65</strain>
    </source>
</reference>
<gene>
    <name evidence="3" type="ORF">JM946_18085</name>
</gene>
<evidence type="ECO:0000256" key="1">
    <source>
        <dbReference type="SAM" id="SignalP"/>
    </source>
</evidence>
<evidence type="ECO:0000313" key="4">
    <source>
        <dbReference type="Proteomes" id="UP000661077"/>
    </source>
</evidence>
<accession>A0ABS1X073</accession>
<dbReference type="EMBL" id="JAEVLS010000004">
    <property type="protein sequence ID" value="MBM0106644.1"/>
    <property type="molecule type" value="Genomic_DNA"/>
</dbReference>
<protein>
    <submittedName>
        <fullName evidence="3">Amidohydrolase family protein</fullName>
    </submittedName>
</protein>
<keyword evidence="1" id="KW-0732">Signal</keyword>
<dbReference type="InterPro" id="IPR011059">
    <property type="entry name" value="Metal-dep_hydrolase_composite"/>
</dbReference>
<dbReference type="Gene3D" id="3.40.50.10910">
    <property type="entry name" value="Amidohydrolase"/>
    <property type="match status" value="1"/>
</dbReference>
<dbReference type="SUPFAM" id="SSF51338">
    <property type="entry name" value="Composite domain of metallo-dependent hydrolases"/>
    <property type="match status" value="1"/>
</dbReference>
<evidence type="ECO:0000313" key="3">
    <source>
        <dbReference type="EMBL" id="MBM0106644.1"/>
    </source>
</evidence>
<dbReference type="PANTHER" id="PTHR43135">
    <property type="entry name" value="ALPHA-D-RIBOSE 1-METHYLPHOSPHONATE 5-TRIPHOSPHATE DIPHOSPHATASE"/>
    <property type="match status" value="1"/>
</dbReference>
<feature type="domain" description="Amidohydrolase-related" evidence="2">
    <location>
        <begin position="77"/>
        <end position="436"/>
    </location>
</feature>